<dbReference type="EMBL" id="LN679101">
    <property type="protein sequence ID" value="CEL55205.1"/>
    <property type="molecule type" value="Genomic_DNA"/>
</dbReference>
<sequence length="69" mass="7459">MFGRRCSYKASLPSVVQCSFPADTTSASLGVGNGCADRIIWRAGIPIRKIKLLFEPKPPATSEFRSLAS</sequence>
<name>A0A0B7FCB8_THACB</name>
<dbReference type="Proteomes" id="UP000059188">
    <property type="component" value="Unassembled WGS sequence"/>
</dbReference>
<keyword evidence="2" id="KW-1185">Reference proteome</keyword>
<gene>
    <name evidence="1" type="ORF">RSOLAG1IB_01213</name>
</gene>
<protein>
    <submittedName>
        <fullName evidence="1">Uncharacterized protein</fullName>
    </submittedName>
</protein>
<dbReference type="AlphaFoldDB" id="A0A0B7FCB8"/>
<evidence type="ECO:0000313" key="1">
    <source>
        <dbReference type="EMBL" id="CEL55205.1"/>
    </source>
</evidence>
<reference evidence="1 2" key="1">
    <citation type="submission" date="2014-11" db="EMBL/GenBank/DDBJ databases">
        <authorList>
            <person name="Wibberg Daniel"/>
        </authorList>
    </citation>
    <scope>NUCLEOTIDE SEQUENCE [LARGE SCALE GENOMIC DNA]</scope>
    <source>
        <strain evidence="1">Rhizoctonia solani AG1-IB 7/3/14</strain>
    </source>
</reference>
<evidence type="ECO:0000313" key="2">
    <source>
        <dbReference type="Proteomes" id="UP000059188"/>
    </source>
</evidence>
<proteinExistence type="predicted"/>
<organism evidence="1 2">
    <name type="scientific">Thanatephorus cucumeris (strain AG1-IB / isolate 7/3/14)</name>
    <name type="common">Lettuce bottom rot fungus</name>
    <name type="synonym">Rhizoctonia solani</name>
    <dbReference type="NCBI Taxonomy" id="1108050"/>
    <lineage>
        <taxon>Eukaryota</taxon>
        <taxon>Fungi</taxon>
        <taxon>Dikarya</taxon>
        <taxon>Basidiomycota</taxon>
        <taxon>Agaricomycotina</taxon>
        <taxon>Agaricomycetes</taxon>
        <taxon>Cantharellales</taxon>
        <taxon>Ceratobasidiaceae</taxon>
        <taxon>Rhizoctonia</taxon>
        <taxon>Rhizoctonia solani AG-1</taxon>
    </lineage>
</organism>
<accession>A0A0B7FCB8</accession>